<dbReference type="SUPFAM" id="SSF53671">
    <property type="entry name" value="Aspartate/ornithine carbamoyltransferase"/>
    <property type="match status" value="1"/>
</dbReference>
<organism evidence="5 6">
    <name type="scientific">Bordetella genomosp. 1</name>
    <dbReference type="NCBI Taxonomy" id="1395607"/>
    <lineage>
        <taxon>Bacteria</taxon>
        <taxon>Pseudomonadati</taxon>
        <taxon>Pseudomonadota</taxon>
        <taxon>Betaproteobacteria</taxon>
        <taxon>Burkholderiales</taxon>
        <taxon>Alcaligenaceae</taxon>
        <taxon>Bordetella</taxon>
    </lineage>
</organism>
<dbReference type="Proteomes" id="UP000217005">
    <property type="component" value="Unassembled WGS sequence"/>
</dbReference>
<name>A0A261SD70_9BORD</name>
<dbReference type="OrthoDB" id="9802587at2"/>
<dbReference type="GO" id="GO:0042450">
    <property type="term" value="P:L-arginine biosynthetic process via ornithine"/>
    <property type="evidence" value="ECO:0007669"/>
    <property type="project" value="TreeGrafter"/>
</dbReference>
<evidence type="ECO:0000256" key="1">
    <source>
        <dbReference type="ARBA" id="ARBA00003822"/>
    </source>
</evidence>
<sequence length="319" mass="34265">MRNTYMTGQRRDAHSQHSCGTMPHPRKPDMDMQAPSRDFLALNTLDTRELMTLIEGAQDMARWWQARRMPQALAGRNVALPPPASWRHVSAFELGIKAMGGTCATVAPDWGDATQASSAGAVLGAWFDVIVAGAQQLPTLEALAQAAPCPVINAGTWRNQPLPVLADLAWHLHRHGRIDGIKVCAVMPDCARLQSWLEAAALLPIDVVQVYAAPWLALRPAPATRFRATSDVAELADADLIVTAPAPRDAERALLAGYRITPERLDGLRPDLDFIAVAEPAADTVDPSALAHKSCTGPAALAFGLHAQNALLEWVVGGL</sequence>
<reference evidence="5 6" key="1">
    <citation type="submission" date="2017-05" db="EMBL/GenBank/DDBJ databases">
        <title>Complete and WGS of Bordetella genogroups.</title>
        <authorList>
            <person name="Spilker T."/>
            <person name="LiPuma J."/>
        </authorList>
    </citation>
    <scope>NUCLEOTIDE SEQUENCE [LARGE SCALE GENOMIC DNA]</scope>
    <source>
        <strain evidence="5 6">AU17610</strain>
    </source>
</reference>
<dbReference type="Pfam" id="PF02729">
    <property type="entry name" value="OTCace_N"/>
    <property type="match status" value="1"/>
</dbReference>
<dbReference type="GO" id="GO:0004585">
    <property type="term" value="F:ornithine carbamoyltransferase activity"/>
    <property type="evidence" value="ECO:0007669"/>
    <property type="project" value="TreeGrafter"/>
</dbReference>
<evidence type="ECO:0000259" key="4">
    <source>
        <dbReference type="Pfam" id="PF02729"/>
    </source>
</evidence>
<evidence type="ECO:0000313" key="5">
    <source>
        <dbReference type="EMBL" id="OZI35296.1"/>
    </source>
</evidence>
<proteinExistence type="predicted"/>
<gene>
    <name evidence="5" type="ORF">CEG14_09335</name>
</gene>
<evidence type="ECO:0000256" key="2">
    <source>
        <dbReference type="ARBA" id="ARBA00022679"/>
    </source>
</evidence>
<evidence type="ECO:0000256" key="3">
    <source>
        <dbReference type="SAM" id="MobiDB-lite"/>
    </source>
</evidence>
<keyword evidence="2 5" id="KW-0808">Transferase</keyword>
<dbReference type="AlphaFoldDB" id="A0A261SD70"/>
<dbReference type="PANTHER" id="PTHR45753">
    <property type="entry name" value="ORNITHINE CARBAMOYLTRANSFERASE, MITOCHONDRIAL"/>
    <property type="match status" value="1"/>
</dbReference>
<comment type="function">
    <text evidence="1">Reversibly catalyzes the transfer of the carbamoyl group from carbamoyl phosphate (CP) to the N(epsilon) atom of ornithine (ORN) to produce L-citrulline.</text>
</comment>
<dbReference type="Gene3D" id="3.40.50.1370">
    <property type="entry name" value="Aspartate/ornithine carbamoyltransferase"/>
    <property type="match status" value="2"/>
</dbReference>
<dbReference type="PANTHER" id="PTHR45753:SF3">
    <property type="entry name" value="ORNITHINE TRANSCARBAMYLASE, MITOCHONDRIAL"/>
    <property type="match status" value="1"/>
</dbReference>
<protein>
    <submittedName>
        <fullName evidence="5">Ornithine carbamoyltransferase</fullName>
    </submittedName>
</protein>
<dbReference type="GO" id="GO:0016597">
    <property type="term" value="F:amino acid binding"/>
    <property type="evidence" value="ECO:0007669"/>
    <property type="project" value="InterPro"/>
</dbReference>
<feature type="domain" description="Aspartate/ornithine carbamoyltransferase carbamoyl-P binding" evidence="4">
    <location>
        <begin position="37"/>
        <end position="169"/>
    </location>
</feature>
<dbReference type="InterPro" id="IPR006132">
    <property type="entry name" value="Asp/Orn_carbamoyltranf_P-bd"/>
</dbReference>
<evidence type="ECO:0000313" key="6">
    <source>
        <dbReference type="Proteomes" id="UP000217005"/>
    </source>
</evidence>
<feature type="region of interest" description="Disordered" evidence="3">
    <location>
        <begin position="1"/>
        <end position="31"/>
    </location>
</feature>
<dbReference type="InterPro" id="IPR036901">
    <property type="entry name" value="Asp/Orn_carbamoylTrfase_sf"/>
</dbReference>
<dbReference type="EMBL" id="NEVL01000003">
    <property type="protein sequence ID" value="OZI35296.1"/>
    <property type="molecule type" value="Genomic_DNA"/>
</dbReference>
<accession>A0A261SD70</accession>
<comment type="caution">
    <text evidence="5">The sequence shown here is derived from an EMBL/GenBank/DDBJ whole genome shotgun (WGS) entry which is preliminary data.</text>
</comment>
<dbReference type="GO" id="GO:0019240">
    <property type="term" value="P:citrulline biosynthetic process"/>
    <property type="evidence" value="ECO:0007669"/>
    <property type="project" value="TreeGrafter"/>
</dbReference>